<gene>
    <name evidence="2" type="ORF">S03H2_46414</name>
</gene>
<feature type="non-terminal residue" evidence="2">
    <location>
        <position position="1"/>
    </location>
</feature>
<dbReference type="EMBL" id="BARU01029137">
    <property type="protein sequence ID" value="GAH63661.1"/>
    <property type="molecule type" value="Genomic_DNA"/>
</dbReference>
<proteinExistence type="predicted"/>
<accession>X1H0H8</accession>
<feature type="domain" description="4Fe4S-binding SPASM" evidence="1">
    <location>
        <begin position="25"/>
        <end position="81"/>
    </location>
</feature>
<dbReference type="SUPFAM" id="SSF102114">
    <property type="entry name" value="Radical SAM enzymes"/>
    <property type="match status" value="1"/>
</dbReference>
<reference evidence="2" key="1">
    <citation type="journal article" date="2014" name="Front. Microbiol.">
        <title>High frequency of phylogenetically diverse reductive dehalogenase-homologous genes in deep subseafloor sedimentary metagenomes.</title>
        <authorList>
            <person name="Kawai M."/>
            <person name="Futagami T."/>
            <person name="Toyoda A."/>
            <person name="Takaki Y."/>
            <person name="Nishi S."/>
            <person name="Hori S."/>
            <person name="Arai W."/>
            <person name="Tsubouchi T."/>
            <person name="Morono Y."/>
            <person name="Uchiyama I."/>
            <person name="Ito T."/>
            <person name="Fujiyama A."/>
            <person name="Inagaki F."/>
            <person name="Takami H."/>
        </authorList>
    </citation>
    <scope>NUCLEOTIDE SEQUENCE</scope>
    <source>
        <strain evidence="2">Expedition CK06-06</strain>
    </source>
</reference>
<evidence type="ECO:0000259" key="1">
    <source>
        <dbReference type="Pfam" id="PF13186"/>
    </source>
</evidence>
<comment type="caution">
    <text evidence="2">The sequence shown here is derived from an EMBL/GenBank/DDBJ whole genome shotgun (WGS) entry which is preliminary data.</text>
</comment>
<dbReference type="Gene3D" id="3.20.20.70">
    <property type="entry name" value="Aldolase class I"/>
    <property type="match status" value="1"/>
</dbReference>
<dbReference type="InterPro" id="IPR058240">
    <property type="entry name" value="rSAM_sf"/>
</dbReference>
<organism evidence="2">
    <name type="scientific">marine sediment metagenome</name>
    <dbReference type="NCBI Taxonomy" id="412755"/>
    <lineage>
        <taxon>unclassified sequences</taxon>
        <taxon>metagenomes</taxon>
        <taxon>ecological metagenomes</taxon>
    </lineage>
</organism>
<dbReference type="InterPro" id="IPR023885">
    <property type="entry name" value="4Fe4S-binding_SPASM_dom"/>
</dbReference>
<sequence length="143" mass="15947">VIGAHCFGYFSRFIPNLGLDPWVGCQAGKSVLGIQSNGNIKGCLTLPDRFIEGNIRTQSLKTILEKLRLKQKQLKGYCVDCDLAKVCRGGCLGTAYALKEFDEPYCLRAIENKLFSSNQLPIKGKLDSTISILKNMYHNLIFK</sequence>
<dbReference type="AlphaFoldDB" id="X1H0H8"/>
<evidence type="ECO:0000313" key="2">
    <source>
        <dbReference type="EMBL" id="GAH63661.1"/>
    </source>
</evidence>
<protein>
    <recommendedName>
        <fullName evidence="1">4Fe4S-binding SPASM domain-containing protein</fullName>
    </recommendedName>
</protein>
<dbReference type="NCBIfam" id="TIGR04085">
    <property type="entry name" value="rSAM_more_4Fe4S"/>
    <property type="match status" value="1"/>
</dbReference>
<dbReference type="InterPro" id="IPR013785">
    <property type="entry name" value="Aldolase_TIM"/>
</dbReference>
<name>X1H0H8_9ZZZZ</name>
<dbReference type="Pfam" id="PF13186">
    <property type="entry name" value="SPASM"/>
    <property type="match status" value="1"/>
</dbReference>